<dbReference type="EC" id="2.7.11.1" evidence="1"/>
<evidence type="ECO:0000256" key="9">
    <source>
        <dbReference type="PROSITE-ProRule" id="PRU10141"/>
    </source>
</evidence>
<feature type="transmembrane region" description="Helical" evidence="10">
    <location>
        <begin position="548"/>
        <end position="567"/>
    </location>
</feature>
<keyword evidence="10" id="KW-0812">Transmembrane</keyword>
<keyword evidence="3" id="KW-0808">Transferase</keyword>
<feature type="transmembrane region" description="Helical" evidence="10">
    <location>
        <begin position="416"/>
        <end position="435"/>
    </location>
</feature>
<reference evidence="12 13" key="1">
    <citation type="submission" date="2020-04" db="EMBL/GenBank/DDBJ databases">
        <authorList>
            <person name="Basu S."/>
            <person name="Maruthanayagam V."/>
            <person name="Chakraborty S."/>
            <person name="Pramanik A."/>
            <person name="Mukherjee J."/>
            <person name="Brink B."/>
        </authorList>
    </citation>
    <scope>NUCLEOTIDE SEQUENCE [LARGE SCALE GENOMIC DNA]</scope>
    <source>
        <strain evidence="12 13">AP17</strain>
    </source>
</reference>
<evidence type="ECO:0000259" key="11">
    <source>
        <dbReference type="PROSITE" id="PS50011"/>
    </source>
</evidence>
<feature type="binding site" evidence="9">
    <location>
        <position position="68"/>
    </location>
    <ligand>
        <name>ATP</name>
        <dbReference type="ChEBI" id="CHEBI:30616"/>
    </ligand>
</feature>
<keyword evidence="13" id="KW-1185">Reference proteome</keyword>
<dbReference type="GO" id="GO:0004674">
    <property type="term" value="F:protein serine/threonine kinase activity"/>
    <property type="evidence" value="ECO:0007669"/>
    <property type="project" value="UniProtKB-KW"/>
</dbReference>
<evidence type="ECO:0000313" key="12">
    <source>
        <dbReference type="EMBL" id="QIZ70799.1"/>
    </source>
</evidence>
<dbReference type="SMART" id="SM00220">
    <property type="entry name" value="S_TKc"/>
    <property type="match status" value="1"/>
</dbReference>
<dbReference type="AlphaFoldDB" id="A0A6H1TZL9"/>
<organism evidence="12 13">
    <name type="scientific">Oxynema aestuarii AP17</name>
    <dbReference type="NCBI Taxonomy" id="2064643"/>
    <lineage>
        <taxon>Bacteria</taxon>
        <taxon>Bacillati</taxon>
        <taxon>Cyanobacteriota</taxon>
        <taxon>Cyanophyceae</taxon>
        <taxon>Oscillatoriophycideae</taxon>
        <taxon>Oscillatoriales</taxon>
        <taxon>Oscillatoriaceae</taxon>
        <taxon>Oxynema</taxon>
        <taxon>Oxynema aestuarii</taxon>
    </lineage>
</organism>
<dbReference type="InterPro" id="IPR011009">
    <property type="entry name" value="Kinase-like_dom_sf"/>
</dbReference>
<keyword evidence="5 12" id="KW-0418">Kinase</keyword>
<name>A0A6H1TZL9_9CYAN</name>
<dbReference type="InterPro" id="IPR000719">
    <property type="entry name" value="Prot_kinase_dom"/>
</dbReference>
<evidence type="ECO:0000256" key="10">
    <source>
        <dbReference type="SAM" id="Phobius"/>
    </source>
</evidence>
<evidence type="ECO:0000256" key="8">
    <source>
        <dbReference type="ARBA" id="ARBA00048679"/>
    </source>
</evidence>
<feature type="transmembrane region" description="Helical" evidence="10">
    <location>
        <begin position="479"/>
        <end position="496"/>
    </location>
</feature>
<dbReference type="SUPFAM" id="SSF56112">
    <property type="entry name" value="Protein kinase-like (PK-like)"/>
    <property type="match status" value="1"/>
</dbReference>
<keyword evidence="4 9" id="KW-0547">Nucleotide-binding</keyword>
<dbReference type="Pfam" id="PF00069">
    <property type="entry name" value="Pkinase"/>
    <property type="match status" value="1"/>
</dbReference>
<evidence type="ECO:0000256" key="5">
    <source>
        <dbReference type="ARBA" id="ARBA00022777"/>
    </source>
</evidence>
<dbReference type="PROSITE" id="PS00108">
    <property type="entry name" value="PROTEIN_KINASE_ST"/>
    <property type="match status" value="1"/>
</dbReference>
<dbReference type="PROSITE" id="PS00107">
    <property type="entry name" value="PROTEIN_KINASE_ATP"/>
    <property type="match status" value="1"/>
</dbReference>
<dbReference type="PANTHER" id="PTHR24363">
    <property type="entry name" value="SERINE/THREONINE PROTEIN KINASE"/>
    <property type="match status" value="1"/>
</dbReference>
<evidence type="ECO:0000256" key="7">
    <source>
        <dbReference type="ARBA" id="ARBA00047899"/>
    </source>
</evidence>
<accession>A0A6H1TZL9</accession>
<feature type="transmembrane region" description="Helical" evidence="10">
    <location>
        <begin position="373"/>
        <end position="396"/>
    </location>
</feature>
<evidence type="ECO:0000256" key="6">
    <source>
        <dbReference type="ARBA" id="ARBA00022840"/>
    </source>
</evidence>
<dbReference type="PROSITE" id="PS50011">
    <property type="entry name" value="PROTEIN_KINASE_DOM"/>
    <property type="match status" value="1"/>
</dbReference>
<dbReference type="CDD" id="cd14014">
    <property type="entry name" value="STKc_PknB_like"/>
    <property type="match status" value="1"/>
</dbReference>
<dbReference type="Proteomes" id="UP000500857">
    <property type="component" value="Chromosome"/>
</dbReference>
<evidence type="ECO:0000256" key="4">
    <source>
        <dbReference type="ARBA" id="ARBA00022741"/>
    </source>
</evidence>
<dbReference type="InterPro" id="IPR008271">
    <property type="entry name" value="Ser/Thr_kinase_AS"/>
</dbReference>
<dbReference type="GO" id="GO:0005524">
    <property type="term" value="F:ATP binding"/>
    <property type="evidence" value="ECO:0007669"/>
    <property type="project" value="UniProtKB-UniRule"/>
</dbReference>
<dbReference type="RefSeq" id="WP_168568954.1">
    <property type="nucleotide sequence ID" value="NZ_CP051167.1"/>
</dbReference>
<keyword evidence="6 9" id="KW-0067">ATP-binding</keyword>
<evidence type="ECO:0000256" key="1">
    <source>
        <dbReference type="ARBA" id="ARBA00012513"/>
    </source>
</evidence>
<evidence type="ECO:0000256" key="2">
    <source>
        <dbReference type="ARBA" id="ARBA00022527"/>
    </source>
</evidence>
<sequence length="577" mass="62064">MQFTELHCINPDCSRPFPQSGGNQFCQNCGTPLCVARRYWALQKLGTGGFAIAYLAHDSRDDRQCVLKVLTETQPKAVELFEQEARVLMNLRHPGVPRVEADGYFLLHLNFPQARSLPCLVMEKIEGETLQHLLDRHPQGFNESQVVDWLNQTLDILEELHRHRIIHRDLKPANLMVRVTSGQVVAIDFGGAKHLGAVQGSSTRLFSPGYSPPEQIAGGSVGPTADFYALGRTCVHLLTGKPPGEFDDPMTLECRWRAAVAVSPMLGAAIDRAIAGRPEERPADVAEFRAILGNLSAIQTLVRQRKPSLGAIAWTQTAIALQVVGTALKRGGGAIARVTRFAGGAIAAVVQTSLSVLGWSWRACWDTLMGMLMGGLGASIGASVGFGLTYGSGVGLRLSDRLSTAIAQWFPGTEVAIDPVVLLFAFAGLGTALGLTEAGSFGQHRRFIIAGAMGIFGYSCGALTLNRSGLGEAIAVPEFVIFSAIAIASIALGLGLPRYQLFHATTSAIGTATLLMVGLYAFSAPVWFPFLALTSAPGWPEFWESLVFFSLLGILGSFCLGVSYYLLVPLLRLLGWR</sequence>
<keyword evidence="2" id="KW-0723">Serine/threonine-protein kinase</keyword>
<feature type="transmembrane region" description="Helical" evidence="10">
    <location>
        <begin position="447"/>
        <end position="467"/>
    </location>
</feature>
<dbReference type="NCBIfam" id="NF045510">
    <property type="entry name" value="4Cys_prefix_kin"/>
    <property type="match status" value="1"/>
</dbReference>
<evidence type="ECO:0000313" key="13">
    <source>
        <dbReference type="Proteomes" id="UP000500857"/>
    </source>
</evidence>
<keyword evidence="10" id="KW-0472">Membrane</keyword>
<evidence type="ECO:0000256" key="3">
    <source>
        <dbReference type="ARBA" id="ARBA00022679"/>
    </source>
</evidence>
<dbReference type="Gene3D" id="1.10.510.10">
    <property type="entry name" value="Transferase(Phosphotransferase) domain 1"/>
    <property type="match status" value="1"/>
</dbReference>
<feature type="transmembrane region" description="Helical" evidence="10">
    <location>
        <begin position="508"/>
        <end position="528"/>
    </location>
</feature>
<comment type="catalytic activity">
    <reaction evidence="7">
        <text>L-threonyl-[protein] + ATP = O-phospho-L-threonyl-[protein] + ADP + H(+)</text>
        <dbReference type="Rhea" id="RHEA:46608"/>
        <dbReference type="Rhea" id="RHEA-COMP:11060"/>
        <dbReference type="Rhea" id="RHEA-COMP:11605"/>
        <dbReference type="ChEBI" id="CHEBI:15378"/>
        <dbReference type="ChEBI" id="CHEBI:30013"/>
        <dbReference type="ChEBI" id="CHEBI:30616"/>
        <dbReference type="ChEBI" id="CHEBI:61977"/>
        <dbReference type="ChEBI" id="CHEBI:456216"/>
        <dbReference type="EC" id="2.7.11.1"/>
    </reaction>
</comment>
<feature type="domain" description="Protein kinase" evidence="11">
    <location>
        <begin position="39"/>
        <end position="302"/>
    </location>
</feature>
<keyword evidence="10" id="KW-1133">Transmembrane helix</keyword>
<dbReference type="InterPro" id="IPR017441">
    <property type="entry name" value="Protein_kinase_ATP_BS"/>
</dbReference>
<feature type="transmembrane region" description="Helical" evidence="10">
    <location>
        <begin position="341"/>
        <end position="361"/>
    </location>
</feature>
<protein>
    <recommendedName>
        <fullName evidence="1">non-specific serine/threonine protein kinase</fullName>
        <ecNumber evidence="1">2.7.11.1</ecNumber>
    </recommendedName>
</protein>
<dbReference type="EMBL" id="CP051167">
    <property type="protein sequence ID" value="QIZ70799.1"/>
    <property type="molecule type" value="Genomic_DNA"/>
</dbReference>
<proteinExistence type="predicted"/>
<dbReference type="PANTHER" id="PTHR24363:SF0">
    <property type="entry name" value="SERINE_THREONINE KINASE LIKE DOMAIN CONTAINING 1"/>
    <property type="match status" value="1"/>
</dbReference>
<dbReference type="KEGG" id="oxy:HCG48_09550"/>
<comment type="catalytic activity">
    <reaction evidence="8">
        <text>L-seryl-[protein] + ATP = O-phospho-L-seryl-[protein] + ADP + H(+)</text>
        <dbReference type="Rhea" id="RHEA:17989"/>
        <dbReference type="Rhea" id="RHEA-COMP:9863"/>
        <dbReference type="Rhea" id="RHEA-COMP:11604"/>
        <dbReference type="ChEBI" id="CHEBI:15378"/>
        <dbReference type="ChEBI" id="CHEBI:29999"/>
        <dbReference type="ChEBI" id="CHEBI:30616"/>
        <dbReference type="ChEBI" id="CHEBI:83421"/>
        <dbReference type="ChEBI" id="CHEBI:456216"/>
        <dbReference type="EC" id="2.7.11.1"/>
    </reaction>
</comment>
<gene>
    <name evidence="12" type="ORF">HCG48_09550</name>
</gene>